<proteinExistence type="predicted"/>
<sequence length="90" mass="10080">MYGTPLLFASCLVFPASVELMCLLGESSFERMPRRHRSILLTISSVSHVSIPLQLVAPRLIAADSFETTRSNQILQTNRQPALCPWPPNR</sequence>
<feature type="signal peptide" evidence="1">
    <location>
        <begin position="1"/>
        <end position="20"/>
    </location>
</feature>
<reference evidence="2 3" key="1">
    <citation type="submission" date="2016-12" db="EMBL/GenBank/DDBJ databases">
        <title>The genomes of Aspergillus section Nigri reveals drivers in fungal speciation.</title>
        <authorList>
            <consortium name="DOE Joint Genome Institute"/>
            <person name="Vesth T.C."/>
            <person name="Nybo J."/>
            <person name="Theobald S."/>
            <person name="Brandl J."/>
            <person name="Frisvad J.C."/>
            <person name="Nielsen K.F."/>
            <person name="Lyhne E.K."/>
            <person name="Kogle M.E."/>
            <person name="Kuo A."/>
            <person name="Riley R."/>
            <person name="Clum A."/>
            <person name="Nolan M."/>
            <person name="Lipzen A."/>
            <person name="Salamov A."/>
            <person name="Henrissat B."/>
            <person name="Wiebenga A."/>
            <person name="De Vries R.P."/>
            <person name="Grigoriev I.V."/>
            <person name="Mortensen U.H."/>
            <person name="Andersen M.R."/>
            <person name="Baker S.E."/>
        </authorList>
    </citation>
    <scope>NUCLEOTIDE SEQUENCE [LARGE SCALE GENOMIC DNA]</scope>
    <source>
        <strain evidence="2 3">IBT 23096</strain>
    </source>
</reference>
<dbReference type="VEuPathDB" id="FungiDB:P170DRAFT_439948"/>
<accession>A0A2I2FVN6</accession>
<keyword evidence="3" id="KW-1185">Reference proteome</keyword>
<dbReference type="RefSeq" id="XP_024700000.1">
    <property type="nucleotide sequence ID" value="XM_024849953.1"/>
</dbReference>
<dbReference type="EMBL" id="MSFO01000008">
    <property type="protein sequence ID" value="PLB44698.1"/>
    <property type="molecule type" value="Genomic_DNA"/>
</dbReference>
<gene>
    <name evidence="2" type="ORF">P170DRAFT_439948</name>
</gene>
<evidence type="ECO:0000313" key="3">
    <source>
        <dbReference type="Proteomes" id="UP000234275"/>
    </source>
</evidence>
<feature type="chain" id="PRO_5014175377" description="Secreted protein" evidence="1">
    <location>
        <begin position="21"/>
        <end position="90"/>
    </location>
</feature>
<organism evidence="2 3">
    <name type="scientific">Aspergillus steynii IBT 23096</name>
    <dbReference type="NCBI Taxonomy" id="1392250"/>
    <lineage>
        <taxon>Eukaryota</taxon>
        <taxon>Fungi</taxon>
        <taxon>Dikarya</taxon>
        <taxon>Ascomycota</taxon>
        <taxon>Pezizomycotina</taxon>
        <taxon>Eurotiomycetes</taxon>
        <taxon>Eurotiomycetidae</taxon>
        <taxon>Eurotiales</taxon>
        <taxon>Aspergillaceae</taxon>
        <taxon>Aspergillus</taxon>
        <taxon>Aspergillus subgen. Circumdati</taxon>
    </lineage>
</organism>
<dbReference type="Proteomes" id="UP000234275">
    <property type="component" value="Unassembled WGS sequence"/>
</dbReference>
<keyword evidence="1" id="KW-0732">Signal</keyword>
<name>A0A2I2FVN6_9EURO</name>
<dbReference type="AlphaFoldDB" id="A0A2I2FVN6"/>
<evidence type="ECO:0000313" key="2">
    <source>
        <dbReference type="EMBL" id="PLB44698.1"/>
    </source>
</evidence>
<evidence type="ECO:0008006" key="4">
    <source>
        <dbReference type="Google" id="ProtNLM"/>
    </source>
</evidence>
<comment type="caution">
    <text evidence="2">The sequence shown here is derived from an EMBL/GenBank/DDBJ whole genome shotgun (WGS) entry which is preliminary data.</text>
</comment>
<protein>
    <recommendedName>
        <fullName evidence="4">Secreted protein</fullName>
    </recommendedName>
</protein>
<evidence type="ECO:0000256" key="1">
    <source>
        <dbReference type="SAM" id="SignalP"/>
    </source>
</evidence>
<dbReference type="GeneID" id="36557652"/>